<dbReference type="InterPro" id="IPR023578">
    <property type="entry name" value="Ras_GEF_dom_sf"/>
</dbReference>
<organism evidence="6 7">
    <name type="scientific">Sphaceloma murrayae</name>
    <dbReference type="NCBI Taxonomy" id="2082308"/>
    <lineage>
        <taxon>Eukaryota</taxon>
        <taxon>Fungi</taxon>
        <taxon>Dikarya</taxon>
        <taxon>Ascomycota</taxon>
        <taxon>Pezizomycotina</taxon>
        <taxon>Dothideomycetes</taxon>
        <taxon>Dothideomycetidae</taxon>
        <taxon>Myriangiales</taxon>
        <taxon>Elsinoaceae</taxon>
        <taxon>Sphaceloma</taxon>
    </lineage>
</organism>
<reference evidence="6 7" key="1">
    <citation type="submission" date="2017-06" db="EMBL/GenBank/DDBJ databases">
        <title>Draft genome sequence of a variant of Elsinoe murrayae.</title>
        <authorList>
            <person name="Cheng Q."/>
        </authorList>
    </citation>
    <scope>NUCLEOTIDE SEQUENCE [LARGE SCALE GENOMIC DNA]</scope>
    <source>
        <strain evidence="6 7">CQ-2017a</strain>
    </source>
</reference>
<dbReference type="AlphaFoldDB" id="A0A2K1QNZ9"/>
<dbReference type="STRING" id="2082308.A0A2K1QNZ9"/>
<dbReference type="SUPFAM" id="SSF52540">
    <property type="entry name" value="P-loop containing nucleoside triphosphate hydrolases"/>
    <property type="match status" value="1"/>
</dbReference>
<feature type="compositionally biased region" description="Basic and acidic residues" evidence="3">
    <location>
        <begin position="31"/>
        <end position="49"/>
    </location>
</feature>
<dbReference type="Pfam" id="PF00617">
    <property type="entry name" value="RasGEF"/>
    <property type="match status" value="1"/>
</dbReference>
<dbReference type="PANTHER" id="PTHR23113">
    <property type="entry name" value="GUANINE NUCLEOTIDE EXCHANGE FACTOR"/>
    <property type="match status" value="1"/>
</dbReference>
<dbReference type="EMBL" id="NKHZ01000055">
    <property type="protein sequence ID" value="PNS16742.1"/>
    <property type="molecule type" value="Genomic_DNA"/>
</dbReference>
<dbReference type="CDD" id="cd06224">
    <property type="entry name" value="REM"/>
    <property type="match status" value="1"/>
</dbReference>
<dbReference type="InterPro" id="IPR001895">
    <property type="entry name" value="RASGEF_cat_dom"/>
</dbReference>
<feature type="compositionally biased region" description="Basic and acidic residues" evidence="3">
    <location>
        <begin position="1"/>
        <end position="10"/>
    </location>
</feature>
<dbReference type="Proteomes" id="UP000243797">
    <property type="component" value="Unassembled WGS sequence"/>
</dbReference>
<feature type="compositionally biased region" description="Polar residues" evidence="3">
    <location>
        <begin position="53"/>
        <end position="63"/>
    </location>
</feature>
<feature type="compositionally biased region" description="Pro residues" evidence="3">
    <location>
        <begin position="301"/>
        <end position="316"/>
    </location>
</feature>
<evidence type="ECO:0000313" key="6">
    <source>
        <dbReference type="EMBL" id="PNS16742.1"/>
    </source>
</evidence>
<dbReference type="PROSITE" id="PS50212">
    <property type="entry name" value="RASGEF_NTER"/>
    <property type="match status" value="1"/>
</dbReference>
<dbReference type="SUPFAM" id="SSF48366">
    <property type="entry name" value="Ras GEF"/>
    <property type="match status" value="1"/>
</dbReference>
<evidence type="ECO:0000313" key="7">
    <source>
        <dbReference type="Proteomes" id="UP000243797"/>
    </source>
</evidence>
<feature type="compositionally biased region" description="Low complexity" evidence="3">
    <location>
        <begin position="585"/>
        <end position="595"/>
    </location>
</feature>
<evidence type="ECO:0000259" key="4">
    <source>
        <dbReference type="PROSITE" id="PS50009"/>
    </source>
</evidence>
<dbReference type="Gene3D" id="1.20.870.10">
    <property type="entry name" value="Son of sevenless (SoS) protein Chain: S domain 1"/>
    <property type="match status" value="1"/>
</dbReference>
<dbReference type="SMART" id="SM00147">
    <property type="entry name" value="RasGEF"/>
    <property type="match status" value="1"/>
</dbReference>
<feature type="compositionally biased region" description="Polar residues" evidence="3">
    <location>
        <begin position="394"/>
        <end position="405"/>
    </location>
</feature>
<accession>A0A2K1QNZ9</accession>
<dbReference type="OrthoDB" id="28357at2759"/>
<feature type="domain" description="Ras-GEF" evidence="4">
    <location>
        <begin position="636"/>
        <end position="871"/>
    </location>
</feature>
<dbReference type="PROSITE" id="PS50009">
    <property type="entry name" value="RASGEF_CAT"/>
    <property type="match status" value="1"/>
</dbReference>
<feature type="region of interest" description="Disordered" evidence="3">
    <location>
        <begin position="284"/>
        <end position="406"/>
    </location>
</feature>
<dbReference type="InParanoid" id="A0A2K1QNZ9"/>
<dbReference type="InterPro" id="IPR000651">
    <property type="entry name" value="Ras-like_Gua-exchang_fac_N"/>
</dbReference>
<comment type="caution">
    <text evidence="6">The sequence shown here is derived from an EMBL/GenBank/DDBJ whole genome shotgun (WGS) entry which is preliminary data.</text>
</comment>
<dbReference type="Pfam" id="PF00618">
    <property type="entry name" value="RasGEF_N"/>
    <property type="match status" value="1"/>
</dbReference>
<dbReference type="Gene3D" id="1.10.840.10">
    <property type="entry name" value="Ras guanine-nucleotide exchange factors catalytic domain"/>
    <property type="match status" value="1"/>
</dbReference>
<dbReference type="InterPro" id="IPR036964">
    <property type="entry name" value="RASGEF_cat_dom_sf"/>
</dbReference>
<evidence type="ECO:0000256" key="3">
    <source>
        <dbReference type="SAM" id="MobiDB-lite"/>
    </source>
</evidence>
<protein>
    <submittedName>
        <fullName evidence="6">Uncharacterized protein</fullName>
    </submittedName>
</protein>
<proteinExistence type="predicted"/>
<name>A0A2K1QNZ9_9PEZI</name>
<dbReference type="PANTHER" id="PTHR23113:SF348">
    <property type="entry name" value="GUANYL-NUCLEOTIDE EXCHANGE FACTOR RASGEF, PUTATIVE (AFU_ORTHOLOGUE AFUA_1G04700)-RELATED"/>
    <property type="match status" value="1"/>
</dbReference>
<feature type="region of interest" description="Disordered" evidence="3">
    <location>
        <begin position="570"/>
        <end position="595"/>
    </location>
</feature>
<feature type="compositionally biased region" description="Polar residues" evidence="3">
    <location>
        <begin position="376"/>
        <end position="385"/>
    </location>
</feature>
<keyword evidence="1 2" id="KW-0344">Guanine-nucleotide releasing factor</keyword>
<dbReference type="InterPro" id="IPR027417">
    <property type="entry name" value="P-loop_NTPase"/>
</dbReference>
<dbReference type="InterPro" id="IPR008937">
    <property type="entry name" value="Ras-like_GEF"/>
</dbReference>
<evidence type="ECO:0000256" key="1">
    <source>
        <dbReference type="ARBA" id="ARBA00022658"/>
    </source>
</evidence>
<keyword evidence="7" id="KW-1185">Reference proteome</keyword>
<feature type="compositionally biased region" description="Low complexity" evidence="3">
    <location>
        <begin position="344"/>
        <end position="354"/>
    </location>
</feature>
<dbReference type="GO" id="GO:0005886">
    <property type="term" value="C:plasma membrane"/>
    <property type="evidence" value="ECO:0007669"/>
    <property type="project" value="TreeGrafter"/>
</dbReference>
<evidence type="ECO:0000259" key="5">
    <source>
        <dbReference type="PROSITE" id="PS50212"/>
    </source>
</evidence>
<sequence length="922" mass="104164">MPSQVRETRRPSNGAISTRTDRRGSVKGTKRASEERRGSIKTQDSDRQRRVSRTNSDANLTNLQKEDVRSGGRDAVQPDLYDRPLRSPRRRSSRSSRTNVISYGSYGARALDSDVTYDVNVVVLGNEAVGKTTFIHRTLDLDAKDALDPPSRILTIAGNLCLVRMFELDIGAVYQGENDALCWPERLKHTTIHGVMTLYDVGNKASFKLVPEVLNCVNMMGLPSVLAACKCDINDQQRQLEPRTIEQRATSAFERITTLQTSEASNEPFRRAISAILKNVVNQSQDGLDGAGPRRRTLPQLPGPGPISPRRPPPPGHSRSTSEVPGYRRNEVPSPHYELARNGSSSASKSTSISSRREDLSSSYLMDESHTEDSASHTSVSAQETDASEAEPDTQGTPQTPSEETGWTFDSLVNRLLALPTSKADSKFAAVFLALYRKFAPPGQLLEGIVVRFESIEHTEQVILTRTVAQLRYLTVIEQWMHRYPGDFAHPKTLRRIRTFITKLQKSKIFATAAQEMNNHLEFVTEDDDTEWACCDKERQKLKVAEPGPQYSYRGSLLIDDPNFDFPDDLGSLSLSPQGQRKESTAISDGGSSITSSTRLRSLQFEDIAQREACKLIPQSRTALTKNLWRHFISIPHELVAKEMTRMDWIMFSSIRPRDLVRHVSLSPAQKANCKSLANVSRMIDHFNYVRDWVINFILYRDKPKHRAMMLEKFMQVARKLRELNNYNSLGAVLAGIKSTPVYRLTQTKEMVGESTMRDWMKLEILMAQTRSFSSYRLAWDNSNGERIPYLPLPIRDLVGAESGNKTFLGDEAGGRINWRKFEVMGDVLVSVQRAQGLPYRSQLLGQRNDEVQKMVLWTKIVRDDDVSTPVARTRTRTRIEDEETYGNGKTDDRQALYDRSVQLEATGSNSDRRGFKDFFKR</sequence>
<dbReference type="GO" id="GO:0007265">
    <property type="term" value="P:Ras protein signal transduction"/>
    <property type="evidence" value="ECO:0007669"/>
    <property type="project" value="TreeGrafter"/>
</dbReference>
<dbReference type="Gene3D" id="3.40.50.300">
    <property type="entry name" value="P-loop containing nucleotide triphosphate hydrolases"/>
    <property type="match status" value="1"/>
</dbReference>
<feature type="region of interest" description="Disordered" evidence="3">
    <location>
        <begin position="1"/>
        <end position="98"/>
    </location>
</feature>
<dbReference type="GO" id="GO:0005085">
    <property type="term" value="F:guanyl-nucleotide exchange factor activity"/>
    <property type="evidence" value="ECO:0007669"/>
    <property type="project" value="UniProtKB-KW"/>
</dbReference>
<evidence type="ECO:0000256" key="2">
    <source>
        <dbReference type="PROSITE-ProRule" id="PRU00168"/>
    </source>
</evidence>
<feature type="domain" description="N-terminal Ras-GEF" evidence="5">
    <location>
        <begin position="400"/>
        <end position="525"/>
    </location>
</feature>
<gene>
    <name evidence="6" type="ORF">CAC42_4706</name>
</gene>